<dbReference type="InterPro" id="IPR037010">
    <property type="entry name" value="VitB12-dep_Met_synth_activ_sf"/>
</dbReference>
<reference evidence="2 3" key="1">
    <citation type="submission" date="2018-06" db="EMBL/GenBank/DDBJ databases">
        <title>Genomic Encyclopedia of Type Strains, Phase IV (KMG-IV): sequencing the most valuable type-strain genomes for metagenomic binning, comparative biology and taxonomic classification.</title>
        <authorList>
            <person name="Goeker M."/>
        </authorList>
    </citation>
    <scope>NUCLEOTIDE SEQUENCE [LARGE SCALE GENOMIC DNA]</scope>
    <source>
        <strain evidence="2 3">DSM 22112</strain>
    </source>
</reference>
<comment type="caution">
    <text evidence="2">The sequence shown here is derived from an EMBL/GenBank/DDBJ whole genome shotgun (WGS) entry which is preliminary data.</text>
</comment>
<dbReference type="Pfam" id="PF02965">
    <property type="entry name" value="Met_synt_B12"/>
    <property type="match status" value="1"/>
</dbReference>
<keyword evidence="3" id="KW-1185">Reference proteome</keyword>
<evidence type="ECO:0000259" key="1">
    <source>
        <dbReference type="Pfam" id="PF02965"/>
    </source>
</evidence>
<evidence type="ECO:0000313" key="2">
    <source>
        <dbReference type="EMBL" id="RBP64452.1"/>
    </source>
</evidence>
<dbReference type="GO" id="GO:0008705">
    <property type="term" value="F:methionine synthase activity"/>
    <property type="evidence" value="ECO:0007669"/>
    <property type="project" value="InterPro"/>
</dbReference>
<evidence type="ECO:0000313" key="3">
    <source>
        <dbReference type="Proteomes" id="UP000253490"/>
    </source>
</evidence>
<accession>A0A366I6M7</accession>
<sequence>MEKRIFTEIPFVIDLEVLNERMKLRNNKRMLETLEELIKQAEAVAKPKAIYIEALIQELKEDYITIGETQFNSKNLAENVKGVDMVFPYIITSGVEVEALTKEMDDLLDQFLFDGIKTEILLCATDFISQDIKNKYGYEEITYEIPGSLEGWDMLEQKKLFALFGDVEGDIGVKLSDSNIMYPGKSVSGIYFRKVE</sequence>
<protein>
    <submittedName>
        <fullName evidence="2">Cobalamin-dependent methionine synthase-like protein</fullName>
    </submittedName>
</protein>
<dbReference type="RefSeq" id="WP_170128224.1">
    <property type="nucleotide sequence ID" value="NZ_QNRX01000008.1"/>
</dbReference>
<dbReference type="Proteomes" id="UP000253490">
    <property type="component" value="Unassembled WGS sequence"/>
</dbReference>
<proteinExistence type="predicted"/>
<dbReference type="AlphaFoldDB" id="A0A366I6M7"/>
<gene>
    <name evidence="2" type="ORF">DES36_10875</name>
</gene>
<organism evidence="2 3">
    <name type="scientific">Alkalibaculum bacchi</name>
    <dbReference type="NCBI Taxonomy" id="645887"/>
    <lineage>
        <taxon>Bacteria</taxon>
        <taxon>Bacillati</taxon>
        <taxon>Bacillota</taxon>
        <taxon>Clostridia</taxon>
        <taxon>Eubacteriales</taxon>
        <taxon>Eubacteriaceae</taxon>
        <taxon>Alkalibaculum</taxon>
    </lineage>
</organism>
<name>A0A366I6M7_9FIRM</name>
<dbReference type="SUPFAM" id="SSF56507">
    <property type="entry name" value="Methionine synthase activation domain-like"/>
    <property type="match status" value="1"/>
</dbReference>
<feature type="domain" description="AdoMet activation" evidence="1">
    <location>
        <begin position="153"/>
        <end position="194"/>
    </location>
</feature>
<dbReference type="Gene3D" id="3.40.109.40">
    <property type="match status" value="1"/>
</dbReference>
<dbReference type="EMBL" id="QNRX01000008">
    <property type="protein sequence ID" value="RBP64452.1"/>
    <property type="molecule type" value="Genomic_DNA"/>
</dbReference>
<dbReference type="InterPro" id="IPR004223">
    <property type="entry name" value="VitB12-dep_Met_synth_activ_dom"/>
</dbReference>